<protein>
    <submittedName>
        <fullName evidence="1">Uncharacterized protein</fullName>
    </submittedName>
</protein>
<accession>V2X6Q1</accession>
<reference evidence="1 2" key="1">
    <citation type="journal article" date="2014" name="BMC Genomics">
        <title>Genome and secretome analysis of the hemibiotrophic fungal pathogen, Moniliophthora roreri, which causes frosty pod rot disease of cacao: mechanisms of the biotrophic and necrotrophic phases.</title>
        <authorList>
            <person name="Meinhardt L.W."/>
            <person name="Costa G.G.L."/>
            <person name="Thomazella D.P.T."/>
            <person name="Teixeira P.J.P.L."/>
            <person name="Carazzolle M.F."/>
            <person name="Schuster S.C."/>
            <person name="Carlson J.E."/>
            <person name="Guiltinan M.J."/>
            <person name="Mieczkowski P."/>
            <person name="Farmer A."/>
            <person name="Ramaraj T."/>
            <person name="Crozier J."/>
            <person name="Davis R.E."/>
            <person name="Shao J."/>
            <person name="Melnick R.L."/>
            <person name="Pereira G.A.G."/>
            <person name="Bailey B.A."/>
        </authorList>
    </citation>
    <scope>NUCLEOTIDE SEQUENCE [LARGE SCALE GENOMIC DNA]</scope>
    <source>
        <strain evidence="1 2">MCA 2997</strain>
    </source>
</reference>
<dbReference type="KEGG" id="mrr:Moror_16161"/>
<keyword evidence="2" id="KW-1185">Reference proteome</keyword>
<dbReference type="Proteomes" id="UP000017559">
    <property type="component" value="Unassembled WGS sequence"/>
</dbReference>
<comment type="caution">
    <text evidence="1">The sequence shown here is derived from an EMBL/GenBank/DDBJ whole genome shotgun (WGS) entry which is preliminary data.</text>
</comment>
<gene>
    <name evidence="1" type="ORF">Moror_16161</name>
</gene>
<sequence length="84" mass="9455">MLDYPRLSLPEAKATQVSAPAYQTRRVRVIELATPWVMFGVLRETLQLLNCSTQAVATVFSKKRLVSLSDRRLARCATFLTTPT</sequence>
<dbReference type="EMBL" id="AWSO01000561">
    <property type="protein sequence ID" value="ESK89442.1"/>
    <property type="molecule type" value="Genomic_DNA"/>
</dbReference>
<evidence type="ECO:0000313" key="2">
    <source>
        <dbReference type="Proteomes" id="UP000017559"/>
    </source>
</evidence>
<name>V2X6Q1_MONRO</name>
<dbReference type="AlphaFoldDB" id="V2X6Q1"/>
<proteinExistence type="predicted"/>
<dbReference type="HOGENOM" id="CLU_2528000_0_0_1"/>
<evidence type="ECO:0000313" key="1">
    <source>
        <dbReference type="EMBL" id="ESK89442.1"/>
    </source>
</evidence>
<organism evidence="1 2">
    <name type="scientific">Moniliophthora roreri (strain MCA 2997)</name>
    <name type="common">Cocoa frosty pod rot fungus</name>
    <name type="synonym">Crinipellis roreri</name>
    <dbReference type="NCBI Taxonomy" id="1381753"/>
    <lineage>
        <taxon>Eukaryota</taxon>
        <taxon>Fungi</taxon>
        <taxon>Dikarya</taxon>
        <taxon>Basidiomycota</taxon>
        <taxon>Agaricomycotina</taxon>
        <taxon>Agaricomycetes</taxon>
        <taxon>Agaricomycetidae</taxon>
        <taxon>Agaricales</taxon>
        <taxon>Marasmiineae</taxon>
        <taxon>Marasmiaceae</taxon>
        <taxon>Moniliophthora</taxon>
    </lineage>
</organism>